<dbReference type="CDD" id="cd09280">
    <property type="entry name" value="RNase_HI_eukaryote_like"/>
    <property type="match status" value="1"/>
</dbReference>
<dbReference type="SUPFAM" id="SSF53098">
    <property type="entry name" value="Ribonuclease H-like"/>
    <property type="match status" value="1"/>
</dbReference>
<accession>A0A8H5LRZ8</accession>
<proteinExistence type="predicted"/>
<dbReference type="PANTHER" id="PTHR31635:SF196">
    <property type="entry name" value="REVERSE TRANSCRIPTASE DOMAIN-CONTAINING PROTEIN-RELATED"/>
    <property type="match status" value="1"/>
</dbReference>
<organism evidence="4 5">
    <name type="scientific">Tricholomella constricta</name>
    <dbReference type="NCBI Taxonomy" id="117010"/>
    <lineage>
        <taxon>Eukaryota</taxon>
        <taxon>Fungi</taxon>
        <taxon>Dikarya</taxon>
        <taxon>Basidiomycota</taxon>
        <taxon>Agaricomycotina</taxon>
        <taxon>Agaricomycetes</taxon>
        <taxon>Agaricomycetidae</taxon>
        <taxon>Agaricales</taxon>
        <taxon>Tricholomatineae</taxon>
        <taxon>Lyophyllaceae</taxon>
        <taxon>Tricholomella</taxon>
    </lineage>
</organism>
<dbReference type="Gene3D" id="3.30.420.10">
    <property type="entry name" value="Ribonuclease H-like superfamily/Ribonuclease H"/>
    <property type="match status" value="1"/>
</dbReference>
<dbReference type="Pfam" id="PF00075">
    <property type="entry name" value="RNase_H"/>
    <property type="match status" value="1"/>
</dbReference>
<dbReference type="Gene3D" id="3.60.10.10">
    <property type="entry name" value="Endonuclease/exonuclease/phosphatase"/>
    <property type="match status" value="1"/>
</dbReference>
<evidence type="ECO:0000313" key="4">
    <source>
        <dbReference type="EMBL" id="KAF5367236.1"/>
    </source>
</evidence>
<evidence type="ECO:0000256" key="1">
    <source>
        <dbReference type="SAM" id="MobiDB-lite"/>
    </source>
</evidence>
<evidence type="ECO:0000313" key="5">
    <source>
        <dbReference type="Proteomes" id="UP000565441"/>
    </source>
</evidence>
<feature type="region of interest" description="Disordered" evidence="1">
    <location>
        <begin position="336"/>
        <end position="360"/>
    </location>
</feature>
<dbReference type="CDD" id="cd01650">
    <property type="entry name" value="RT_nLTR_like"/>
    <property type="match status" value="1"/>
</dbReference>
<sequence>MDPVNPTGRAGIAIVLNKELTNVNGARITEIVPGRAIHIQTNWHRAEQISILSVYAPNLSNGDENAKFWKTIHDYLVTHPRMKVDIMTGDFNMVEDTLDRIPAREDPQEAVEELDNLKSMLGLVDGWRTTFPTTKVFSFLQDATRAQSRLDRMYVTLSILQTAREWKMEPSGIPGTDHKMISAQVAHQNAPWIGKGRWSIPIHILKDKIFKEKTNQEGIKALKEIEDLTNPRSADKNAQTIFETFKSEVLTLARQRDKMIMPRTHLDKRKKILVRNRLEGETICKYWTKTNKAAKPRDMIFALKNDTQHEETGQPQYESHSQRMTELGRNYHDKLQADDHQPQNESREEAIESTTSNIEKTISREQKENLIALITRQEVIEALRCAKNDTAAGIDGATNEMWKALHARHEDDIKRDSDSAFDIAQLLTVVFVDIQRFGLTTSSKFADGWMCPLYKKNERTEIANYKPITCLNTDYKLSTKCLATRLADIAPSIIHPSQAGFIKGRQISDQTKLIRLMMHYAEETDQDGLIITLDQEKAYDKIKHDYLWKTLKKFNIPEEFIKPIRSLYESAETKIMINGYLSFPWKITRGVRQGDPLSCLLFDLAIEPLAASIRASMLEGFKIPGNEEKLIANLFADDTTIFLSKNDSLTDLYHILDKWCDASGAKFNTSKTEIILIGSKTFRENVIATRRTTIDAEEIPASVHIAQEGEAVRILGAWFGNRIDAESPWSIVLDKINANLARWERSNPTIEGRCLIVSMIVGGMTQYLTQVQGMPQKIEKRLTKTIRNFMWKDKRSPVSEATLFLNTKEGGRDLLDLAARNEAIDIMWLKKYLDFSETRPMWALIAGALFAKNTPRSEANIDKRVRINAFLQSWKTSTTEKSGACPDLRRLLKTAKTYGLKTEGIAFTNCIVRLRPIWYHNDADQKIRRLNHGPISECLKGKHKIRTVGDAENLADILLRQDYRTNNQCICQGCDISRVSQNCTHPHDCAMKAEALLSTLPEKWHPRKAPDPPPPEQEDLERPPNPNTNDDWLTFNDHIITDGDLTDIFRIFTQGQTVGSLPRTTPQSDNGPILQATTDGSCFNNGSDNATAGAGVFYAEGDERNIKMKVPQNFAPSNQTAELLALKEAAEKAPEIGRLQEAAEKAPEIGRLHLELDSKYVIKMVTKSLKENEDKGYTLTANEELTRITIARLRARNTVTRFKWVKGHAGHKRNEGADALADEAANLPVNGDPNCAIPPTLQVSGMKLTCATQALAYKVVRRVKTKKTPPKDPELKKILRR</sequence>
<dbReference type="InterPro" id="IPR012337">
    <property type="entry name" value="RNaseH-like_sf"/>
</dbReference>
<dbReference type="Proteomes" id="UP000565441">
    <property type="component" value="Unassembled WGS sequence"/>
</dbReference>
<protein>
    <submittedName>
        <fullName evidence="4">Uncharacterized protein</fullName>
    </submittedName>
</protein>
<dbReference type="PROSITE" id="PS50878">
    <property type="entry name" value="RT_POL"/>
    <property type="match status" value="1"/>
</dbReference>
<evidence type="ECO:0000259" key="3">
    <source>
        <dbReference type="PROSITE" id="PS50879"/>
    </source>
</evidence>
<reference evidence="4 5" key="1">
    <citation type="journal article" date="2020" name="ISME J.">
        <title>Uncovering the hidden diversity of litter-decomposition mechanisms in mushroom-forming fungi.</title>
        <authorList>
            <person name="Floudas D."/>
            <person name="Bentzer J."/>
            <person name="Ahren D."/>
            <person name="Johansson T."/>
            <person name="Persson P."/>
            <person name="Tunlid A."/>
        </authorList>
    </citation>
    <scope>NUCLEOTIDE SEQUENCE [LARGE SCALE GENOMIC DNA]</scope>
    <source>
        <strain evidence="4 5">CBS 661.87</strain>
    </source>
</reference>
<dbReference type="OrthoDB" id="416119at2759"/>
<dbReference type="GO" id="GO:0004523">
    <property type="term" value="F:RNA-DNA hybrid ribonuclease activity"/>
    <property type="evidence" value="ECO:0007669"/>
    <property type="project" value="InterPro"/>
</dbReference>
<dbReference type="PROSITE" id="PS50879">
    <property type="entry name" value="RNASE_H_1"/>
    <property type="match status" value="1"/>
</dbReference>
<dbReference type="InterPro" id="IPR036397">
    <property type="entry name" value="RNaseH_sf"/>
</dbReference>
<feature type="domain" description="Reverse transcriptase" evidence="2">
    <location>
        <begin position="434"/>
        <end position="723"/>
    </location>
</feature>
<dbReference type="InterPro" id="IPR036691">
    <property type="entry name" value="Endo/exonu/phosph_ase_sf"/>
</dbReference>
<dbReference type="EMBL" id="JAACJP010000069">
    <property type="protein sequence ID" value="KAF5367236.1"/>
    <property type="molecule type" value="Genomic_DNA"/>
</dbReference>
<evidence type="ECO:0000259" key="2">
    <source>
        <dbReference type="PROSITE" id="PS50878"/>
    </source>
</evidence>
<dbReference type="GO" id="GO:0003676">
    <property type="term" value="F:nucleic acid binding"/>
    <property type="evidence" value="ECO:0007669"/>
    <property type="project" value="InterPro"/>
</dbReference>
<gene>
    <name evidence="4" type="ORF">D9615_010673</name>
</gene>
<dbReference type="SUPFAM" id="SSF56219">
    <property type="entry name" value="DNase I-like"/>
    <property type="match status" value="1"/>
</dbReference>
<comment type="caution">
    <text evidence="4">The sequence shown here is derived from an EMBL/GenBank/DDBJ whole genome shotgun (WGS) entry which is preliminary data.</text>
</comment>
<dbReference type="Pfam" id="PF00078">
    <property type="entry name" value="RVT_1"/>
    <property type="match status" value="1"/>
</dbReference>
<keyword evidence="5" id="KW-1185">Reference proteome</keyword>
<dbReference type="InterPro" id="IPR000477">
    <property type="entry name" value="RT_dom"/>
</dbReference>
<feature type="compositionally biased region" description="Basic and acidic residues" evidence="1">
    <location>
        <begin position="336"/>
        <end position="350"/>
    </location>
</feature>
<dbReference type="InterPro" id="IPR002156">
    <property type="entry name" value="RNaseH_domain"/>
</dbReference>
<name>A0A8H5LRZ8_9AGAR</name>
<feature type="region of interest" description="Disordered" evidence="1">
    <location>
        <begin position="1003"/>
        <end position="1035"/>
    </location>
</feature>
<feature type="domain" description="RNase H type-1" evidence="3">
    <location>
        <begin position="1070"/>
        <end position="1226"/>
    </location>
</feature>
<dbReference type="PANTHER" id="PTHR31635">
    <property type="entry name" value="REVERSE TRANSCRIPTASE DOMAIN-CONTAINING PROTEIN-RELATED"/>
    <property type="match status" value="1"/>
</dbReference>